<keyword evidence="1" id="KW-1133">Transmembrane helix</keyword>
<evidence type="ECO:0000256" key="1">
    <source>
        <dbReference type="SAM" id="Phobius"/>
    </source>
</evidence>
<protein>
    <submittedName>
        <fullName evidence="2">Uncharacterized protein</fullName>
    </submittedName>
</protein>
<reference evidence="2" key="1">
    <citation type="submission" date="2016-09" db="EMBL/GenBank/DDBJ databases">
        <authorList>
            <person name="Capua I."/>
            <person name="De Benedictis P."/>
            <person name="Joannis T."/>
            <person name="Lombin L.H."/>
            <person name="Cattoli G."/>
        </authorList>
    </citation>
    <scope>NUCLEOTIDE SEQUENCE</scope>
    <source>
        <strain evidence="2">B9</strain>
    </source>
</reference>
<accession>A0A1K0J5D6</accession>
<sequence length="84" mass="9225">MVGHERPAYPWPALMVYIIVINFLVVSVSMIPLMLDPTTIQTRKWTRLAWACLALLASVLLVVGPTAVARARVDGFIFGLRCGG</sequence>
<keyword evidence="1" id="KW-0812">Transmembrane</keyword>
<gene>
    <name evidence="2" type="ORF">CNECB9_1700007</name>
</gene>
<keyword evidence="1" id="KW-0472">Membrane</keyword>
<organism evidence="2">
    <name type="scientific">Cupriavidus necator</name>
    <name type="common">Alcaligenes eutrophus</name>
    <name type="synonym">Ralstonia eutropha</name>
    <dbReference type="NCBI Taxonomy" id="106590"/>
    <lineage>
        <taxon>Bacteria</taxon>
        <taxon>Pseudomonadati</taxon>
        <taxon>Pseudomonadota</taxon>
        <taxon>Betaproteobacteria</taxon>
        <taxon>Burkholderiales</taxon>
        <taxon>Burkholderiaceae</taxon>
        <taxon>Cupriavidus</taxon>
    </lineage>
</organism>
<name>A0A1K0J5D6_CUPNE</name>
<feature type="transmembrane region" description="Helical" evidence="1">
    <location>
        <begin position="14"/>
        <end position="35"/>
    </location>
</feature>
<proteinExistence type="predicted"/>
<feature type="transmembrane region" description="Helical" evidence="1">
    <location>
        <begin position="47"/>
        <end position="68"/>
    </location>
</feature>
<dbReference type="EMBL" id="FMSH01000080">
    <property type="protein sequence ID" value="SCU74273.1"/>
    <property type="molecule type" value="Genomic_DNA"/>
</dbReference>
<dbReference type="AlphaFoldDB" id="A0A1K0J5D6"/>
<evidence type="ECO:0000313" key="2">
    <source>
        <dbReference type="EMBL" id="SCU74273.1"/>
    </source>
</evidence>